<keyword evidence="2" id="KW-1185">Reference proteome</keyword>
<proteinExistence type="predicted"/>
<protein>
    <submittedName>
        <fullName evidence="1">Uncharacterized protein</fullName>
    </submittedName>
</protein>
<organism evidence="1 2">
    <name type="scientific">Ramlibacter henchirensis</name>
    <dbReference type="NCBI Taxonomy" id="204072"/>
    <lineage>
        <taxon>Bacteria</taxon>
        <taxon>Pseudomonadati</taxon>
        <taxon>Pseudomonadota</taxon>
        <taxon>Betaproteobacteria</taxon>
        <taxon>Burkholderiales</taxon>
        <taxon>Comamonadaceae</taxon>
        <taxon>Ramlibacter</taxon>
    </lineage>
</organism>
<evidence type="ECO:0000313" key="1">
    <source>
        <dbReference type="EMBL" id="TFZ06032.1"/>
    </source>
</evidence>
<gene>
    <name evidence="1" type="ORF">EZ313_05120</name>
</gene>
<dbReference type="AlphaFoldDB" id="A0A4Z0C527"/>
<dbReference type="RefSeq" id="WP_135262118.1">
    <property type="nucleotide sequence ID" value="NZ_SMLM01000001.1"/>
</dbReference>
<reference evidence="1 2" key="1">
    <citation type="submission" date="2019-03" db="EMBL/GenBank/DDBJ databases">
        <title>Ramlibacter henchirensis DSM 14656, whole genome shotgun sequence.</title>
        <authorList>
            <person name="Zhang X."/>
            <person name="Feng G."/>
            <person name="Zhu H."/>
        </authorList>
    </citation>
    <scope>NUCLEOTIDE SEQUENCE [LARGE SCALE GENOMIC DNA]</scope>
    <source>
        <strain evidence="1 2">DSM 14656</strain>
    </source>
</reference>
<dbReference type="Proteomes" id="UP000298180">
    <property type="component" value="Unassembled WGS sequence"/>
</dbReference>
<name>A0A4Z0C527_9BURK</name>
<dbReference type="OrthoDB" id="9157609at2"/>
<sequence>MSTDAEILAAIDAAFGAAPRPEHFTNHTHCCECAEHDDVLRSRTRETLQHADVGNPGWDPICFTSAEGFAYYFPALARLALAEPSREHGWYADQLLFHLSSGFKENTYYLHCDADRRAAVARLLGHLIQTRTALIEDYAAADEFLRCHELWGEA</sequence>
<comment type="caution">
    <text evidence="1">The sequence shown here is derived from an EMBL/GenBank/DDBJ whole genome shotgun (WGS) entry which is preliminary data.</text>
</comment>
<accession>A0A4Z0C527</accession>
<dbReference type="EMBL" id="SMLM01000001">
    <property type="protein sequence ID" value="TFZ06032.1"/>
    <property type="molecule type" value="Genomic_DNA"/>
</dbReference>
<evidence type="ECO:0000313" key="2">
    <source>
        <dbReference type="Proteomes" id="UP000298180"/>
    </source>
</evidence>